<organism evidence="2 3">
    <name type="scientific">Phnomibacter ginsenosidimutans</name>
    <dbReference type="NCBI Taxonomy" id="2676868"/>
    <lineage>
        <taxon>Bacteria</taxon>
        <taxon>Pseudomonadati</taxon>
        <taxon>Bacteroidota</taxon>
        <taxon>Chitinophagia</taxon>
        <taxon>Chitinophagales</taxon>
        <taxon>Chitinophagaceae</taxon>
        <taxon>Phnomibacter</taxon>
    </lineage>
</organism>
<dbReference type="EMBL" id="CP046566">
    <property type="protein sequence ID" value="QGW28365.1"/>
    <property type="molecule type" value="Genomic_DNA"/>
</dbReference>
<dbReference type="RefSeq" id="WP_157478721.1">
    <property type="nucleotide sequence ID" value="NZ_CP046566.1"/>
</dbReference>
<dbReference type="PROSITE" id="PS51257">
    <property type="entry name" value="PROKAR_LIPOPROTEIN"/>
    <property type="match status" value="1"/>
</dbReference>
<reference evidence="2 3" key="1">
    <citation type="submission" date="2019-11" db="EMBL/GenBank/DDBJ databases">
        <authorList>
            <person name="Im W.T."/>
        </authorList>
    </citation>
    <scope>NUCLEOTIDE SEQUENCE [LARGE SCALE GENOMIC DNA]</scope>
    <source>
        <strain evidence="2 3">SB-02</strain>
    </source>
</reference>
<accession>A0A6I6GIW9</accession>
<evidence type="ECO:0000313" key="3">
    <source>
        <dbReference type="Proteomes" id="UP000426027"/>
    </source>
</evidence>
<name>A0A6I6GIW9_9BACT</name>
<feature type="signal peptide" evidence="1">
    <location>
        <begin position="1"/>
        <end position="26"/>
    </location>
</feature>
<protein>
    <submittedName>
        <fullName evidence="2">DUF4251 domain-containing protein</fullName>
    </submittedName>
</protein>
<dbReference type="KEGG" id="fls:GLV81_09915"/>
<dbReference type="Gene3D" id="2.40.128.410">
    <property type="match status" value="1"/>
</dbReference>
<gene>
    <name evidence="2" type="ORF">GLV81_09915</name>
</gene>
<dbReference type="InterPro" id="IPR025347">
    <property type="entry name" value="DUF4251"/>
</dbReference>
<dbReference type="Proteomes" id="UP000426027">
    <property type="component" value="Chromosome"/>
</dbReference>
<evidence type="ECO:0000313" key="2">
    <source>
        <dbReference type="EMBL" id="QGW28365.1"/>
    </source>
</evidence>
<keyword evidence="3" id="KW-1185">Reference proteome</keyword>
<dbReference type="AlphaFoldDB" id="A0A6I6GIW9"/>
<proteinExistence type="predicted"/>
<dbReference type="Pfam" id="PF14059">
    <property type="entry name" value="DUF4251"/>
    <property type="match status" value="1"/>
</dbReference>
<evidence type="ECO:0000256" key="1">
    <source>
        <dbReference type="SAM" id="SignalP"/>
    </source>
</evidence>
<sequence>MRTLFNTLVIVSMAVLLAGCAAPSFSDGMTSVARQTAVKTAVDARQYSFKAMTAATQKGRNINLTSAYGIVVKPDMLSCDLPFFGTSFGGSAYGGEGAIRFESKQFEYSAEPGKKNGWTVTIVPKDKPEVQKIMMMIGAEGYTTVTVISTNRSAMNYYGNLEWK</sequence>
<keyword evidence="1" id="KW-0732">Signal</keyword>
<feature type="chain" id="PRO_5026009334" evidence="1">
    <location>
        <begin position="27"/>
        <end position="164"/>
    </location>
</feature>